<evidence type="ECO:0000259" key="1">
    <source>
        <dbReference type="Pfam" id="PF01861"/>
    </source>
</evidence>
<dbReference type="InterPro" id="IPR051720">
    <property type="entry name" value="rRNA_MeTrfase/Polyamine_Synth"/>
</dbReference>
<sequence length="218" mass="24975">MLLKQLFPDGILTQTEIHVTDIDDRFLDYIRMLAEQEGLPVRCHHHDLREPFFGEIDNRYDCFFTDPPYTMEGMSLFVSRGISALKHEKGLPVFLSYSHKSPDFMLAMQREFVQMGLMTKEVIPHFNKYEGAEIIANQGQMIILNTTDLTKPSISDSFREAIYTGEKKRTLRLYECKTCNQQVAVGAAGEVPTIEALQNRGCSNCKQDIFELVVRKIG</sequence>
<dbReference type="AlphaFoldDB" id="A0A6C0QT80"/>
<reference evidence="2 3" key="1">
    <citation type="journal article" date="2020" name="Int. J. Med. Microbiol.">
        <title>Discovery of Paenibacillus larvae ERIC V: Phenotypic and genomic comparison to genotypes ERIC I-IV reveal different inventories of virulence factors which correlate with epidemiological prevalences of American Foulbrood.</title>
        <authorList>
            <person name="Beims H."/>
            <person name="Bunk B."/>
            <person name="Erler S."/>
            <person name="Mohr K.I."/>
            <person name="Sproer C."/>
            <person name="Pradella S."/>
            <person name="Gunther G."/>
            <person name="Rohde M."/>
            <person name="von der Ohe W."/>
            <person name="Steinert M."/>
        </authorList>
    </citation>
    <scope>NUCLEOTIDE SEQUENCE [LARGE SCALE GENOMIC DNA]</scope>
    <source>
        <strain evidence="2">Eric_V</strain>
    </source>
</reference>
<dbReference type="GO" id="GO:0006596">
    <property type="term" value="P:polyamine biosynthetic process"/>
    <property type="evidence" value="ECO:0007669"/>
    <property type="project" value="TreeGrafter"/>
</dbReference>
<dbReference type="PANTHER" id="PTHR23290">
    <property type="entry name" value="RRNA N6-ADENOSINE-METHYLTRANSFERASE METTL5"/>
    <property type="match status" value="1"/>
</dbReference>
<dbReference type="EMBL" id="CP019717">
    <property type="protein sequence ID" value="QHZ51949.1"/>
    <property type="molecule type" value="Genomic_DNA"/>
</dbReference>
<accession>A0A6C0QT80</accession>
<protein>
    <recommendedName>
        <fullName evidence="1">N(4)-bis(aminopropyl)spermidine synthase C-terminal domain-containing protein</fullName>
    </recommendedName>
</protein>
<feature type="domain" description="N(4)-bis(aminopropyl)spermidine synthase C-terminal" evidence="1">
    <location>
        <begin position="15"/>
        <end position="148"/>
    </location>
</feature>
<gene>
    <name evidence="2" type="ORF">ERICV_02828</name>
</gene>
<dbReference type="Pfam" id="PF01861">
    <property type="entry name" value="BpsA_C"/>
    <property type="match status" value="1"/>
</dbReference>
<dbReference type="InterPro" id="IPR002723">
    <property type="entry name" value="BpsA_C"/>
</dbReference>
<dbReference type="SUPFAM" id="SSF53335">
    <property type="entry name" value="S-adenosyl-L-methionine-dependent methyltransferases"/>
    <property type="match status" value="1"/>
</dbReference>
<dbReference type="PANTHER" id="PTHR23290:SF0">
    <property type="entry name" value="RRNA N6-ADENOSINE-METHYLTRANSFERASE METTL5"/>
    <property type="match status" value="1"/>
</dbReference>
<dbReference type="RefSeq" id="WP_023484224.1">
    <property type="nucleotide sequence ID" value="NZ_CP019651.1"/>
</dbReference>
<proteinExistence type="predicted"/>
<dbReference type="InterPro" id="IPR029063">
    <property type="entry name" value="SAM-dependent_MTases_sf"/>
</dbReference>
<evidence type="ECO:0000313" key="2">
    <source>
        <dbReference type="EMBL" id="QHZ51949.1"/>
    </source>
</evidence>
<dbReference type="Proteomes" id="UP000464330">
    <property type="component" value="Chromosome"/>
</dbReference>
<dbReference type="Gene3D" id="3.40.50.150">
    <property type="entry name" value="Vaccinia Virus protein VP39"/>
    <property type="match status" value="1"/>
</dbReference>
<evidence type="ECO:0000313" key="3">
    <source>
        <dbReference type="Proteomes" id="UP000464330"/>
    </source>
</evidence>
<dbReference type="GO" id="GO:0016740">
    <property type="term" value="F:transferase activity"/>
    <property type="evidence" value="ECO:0007669"/>
    <property type="project" value="TreeGrafter"/>
</dbReference>
<organism evidence="2 3">
    <name type="scientific">Paenibacillus larvae subsp. larvae</name>
    <dbReference type="NCBI Taxonomy" id="147375"/>
    <lineage>
        <taxon>Bacteria</taxon>
        <taxon>Bacillati</taxon>
        <taxon>Bacillota</taxon>
        <taxon>Bacilli</taxon>
        <taxon>Bacillales</taxon>
        <taxon>Paenibacillaceae</taxon>
        <taxon>Paenibacillus</taxon>
    </lineage>
</organism>
<name>A0A6C0QT80_9BACL</name>